<reference evidence="7" key="1">
    <citation type="submission" date="2019-09" db="EMBL/GenBank/DDBJ databases">
        <authorList>
            <person name="Jung D.-H."/>
        </authorList>
    </citation>
    <scope>NUCLEOTIDE SEQUENCE [LARGE SCALE GENOMIC DNA]</scope>
    <source>
        <strain evidence="7">JA-25</strain>
    </source>
</reference>
<dbReference type="Gene3D" id="1.10.260.40">
    <property type="entry name" value="lambda repressor-like DNA-binding domains"/>
    <property type="match status" value="1"/>
</dbReference>
<dbReference type="InterPro" id="IPR010982">
    <property type="entry name" value="Lambda_DNA-bd_dom_sf"/>
</dbReference>
<dbReference type="PANTHER" id="PTHR46797:SF23">
    <property type="entry name" value="HTH-TYPE TRANSCRIPTIONAL REGULATOR SUTR"/>
    <property type="match status" value="1"/>
</dbReference>
<name>A0ABX0QDU1_9BACT</name>
<dbReference type="Proteomes" id="UP000606008">
    <property type="component" value="Unassembled WGS sequence"/>
</dbReference>
<feature type="coiled-coil region" evidence="4">
    <location>
        <begin position="86"/>
        <end position="113"/>
    </location>
</feature>
<dbReference type="RefSeq" id="WP_085414634.1">
    <property type="nucleotide sequence ID" value="NZ_WAEL01000001.1"/>
</dbReference>
<dbReference type="EMBL" id="WAEL01000001">
    <property type="protein sequence ID" value="NID09262.1"/>
    <property type="molecule type" value="Genomic_DNA"/>
</dbReference>
<dbReference type="Pfam" id="PF01381">
    <property type="entry name" value="HTH_3"/>
    <property type="match status" value="1"/>
</dbReference>
<accession>A0ABX0QDU1</accession>
<sequence>MKLLNASQPTSERIRLIRLQRGLSQENMADLLGLSTTAYGDIERGKTELTLSRLTQIADVLHTSVVDLITDEPAAIEPTIIAPNELERLRNTVEKQQLEVEKLRLEVDFHKRRYDERIALELAWAIGQKQERAKIGF</sequence>
<keyword evidence="3" id="KW-0804">Transcription</keyword>
<reference evidence="7" key="2">
    <citation type="submission" date="2023-07" db="EMBL/GenBank/DDBJ databases">
        <authorList>
            <person name="Jung D.-H."/>
        </authorList>
    </citation>
    <scope>NUCLEOTIDE SEQUENCE [LARGE SCALE GENOMIC DNA]</scope>
    <source>
        <strain evidence="7">JA-25</strain>
    </source>
</reference>
<evidence type="ECO:0000256" key="2">
    <source>
        <dbReference type="ARBA" id="ARBA00023125"/>
    </source>
</evidence>
<evidence type="ECO:0000256" key="4">
    <source>
        <dbReference type="SAM" id="Coils"/>
    </source>
</evidence>
<dbReference type="CDD" id="cd00093">
    <property type="entry name" value="HTH_XRE"/>
    <property type="match status" value="1"/>
</dbReference>
<keyword evidence="2" id="KW-0238">DNA-binding</keyword>
<keyword evidence="4" id="KW-0175">Coiled coil</keyword>
<dbReference type="InterPro" id="IPR050807">
    <property type="entry name" value="TransReg_Diox_bact_type"/>
</dbReference>
<feature type="domain" description="HTH cro/C1-type" evidence="5">
    <location>
        <begin position="14"/>
        <end position="68"/>
    </location>
</feature>
<dbReference type="SMART" id="SM00530">
    <property type="entry name" value="HTH_XRE"/>
    <property type="match status" value="1"/>
</dbReference>
<keyword evidence="1" id="KW-0805">Transcription regulation</keyword>
<comment type="caution">
    <text evidence="6">The sequence shown here is derived from an EMBL/GenBank/DDBJ whole genome shotgun (WGS) entry which is preliminary data.</text>
</comment>
<evidence type="ECO:0000313" key="6">
    <source>
        <dbReference type="EMBL" id="NID09262.1"/>
    </source>
</evidence>
<protein>
    <submittedName>
        <fullName evidence="6">Helix-turn-helix transcriptional regulator</fullName>
    </submittedName>
</protein>
<dbReference type="InterPro" id="IPR001387">
    <property type="entry name" value="Cro/C1-type_HTH"/>
</dbReference>
<organism evidence="6 7">
    <name type="scientific">Fibrivirga algicola</name>
    <dbReference type="NCBI Taxonomy" id="2950420"/>
    <lineage>
        <taxon>Bacteria</taxon>
        <taxon>Pseudomonadati</taxon>
        <taxon>Bacteroidota</taxon>
        <taxon>Cytophagia</taxon>
        <taxon>Cytophagales</taxon>
        <taxon>Spirosomataceae</taxon>
        <taxon>Fibrivirga</taxon>
    </lineage>
</organism>
<evidence type="ECO:0000313" key="7">
    <source>
        <dbReference type="Proteomes" id="UP000606008"/>
    </source>
</evidence>
<proteinExistence type="predicted"/>
<evidence type="ECO:0000256" key="3">
    <source>
        <dbReference type="ARBA" id="ARBA00023163"/>
    </source>
</evidence>
<evidence type="ECO:0000259" key="5">
    <source>
        <dbReference type="PROSITE" id="PS50943"/>
    </source>
</evidence>
<gene>
    <name evidence="6" type="ORF">F7231_03695</name>
</gene>
<evidence type="ECO:0000256" key="1">
    <source>
        <dbReference type="ARBA" id="ARBA00023015"/>
    </source>
</evidence>
<dbReference type="SUPFAM" id="SSF47413">
    <property type="entry name" value="lambda repressor-like DNA-binding domains"/>
    <property type="match status" value="1"/>
</dbReference>
<dbReference type="PROSITE" id="PS50943">
    <property type="entry name" value="HTH_CROC1"/>
    <property type="match status" value="1"/>
</dbReference>
<keyword evidence="7" id="KW-1185">Reference proteome</keyword>
<dbReference type="PANTHER" id="PTHR46797">
    <property type="entry name" value="HTH-TYPE TRANSCRIPTIONAL REGULATOR"/>
    <property type="match status" value="1"/>
</dbReference>